<dbReference type="STRING" id="222136.BBW65_05175"/>
<dbReference type="RefSeq" id="WP_066340659.1">
    <property type="nucleotide sequence ID" value="NZ_CP016503.1"/>
</dbReference>
<dbReference type="EMBL" id="CP016503">
    <property type="protein sequence ID" value="ANV98228.1"/>
    <property type="molecule type" value="Genomic_DNA"/>
</dbReference>
<gene>
    <name evidence="1" type="ORF">BBW65_05175</name>
</gene>
<dbReference type="PANTHER" id="PTHR35866">
    <property type="entry name" value="PUTATIVE-RELATED"/>
    <property type="match status" value="1"/>
</dbReference>
<accession>A0A1B1U648</accession>
<organism evidence="1 2">
    <name type="scientific">Helicobacter enhydrae</name>
    <dbReference type="NCBI Taxonomy" id="222136"/>
    <lineage>
        <taxon>Bacteria</taxon>
        <taxon>Pseudomonadati</taxon>
        <taxon>Campylobacterota</taxon>
        <taxon>Epsilonproteobacteria</taxon>
        <taxon>Campylobacterales</taxon>
        <taxon>Helicobacteraceae</taxon>
        <taxon>Helicobacter</taxon>
    </lineage>
</organism>
<name>A0A1B1U648_9HELI</name>
<evidence type="ECO:0000313" key="1">
    <source>
        <dbReference type="EMBL" id="ANV98228.1"/>
    </source>
</evidence>
<dbReference type="Pfam" id="PF03692">
    <property type="entry name" value="CxxCxxCC"/>
    <property type="match status" value="1"/>
</dbReference>
<dbReference type="KEGG" id="het:BBW65_05175"/>
<dbReference type="OrthoDB" id="9810361at2"/>
<dbReference type="Proteomes" id="UP000092884">
    <property type="component" value="Chromosome"/>
</dbReference>
<dbReference type="InterPro" id="IPR005358">
    <property type="entry name" value="Puta_zinc/iron-chelating_dom"/>
</dbReference>
<dbReference type="AlphaFoldDB" id="A0A1B1U648"/>
<sequence length="128" mass="14922">MIKNNFCYDFNSEMCAECGGKCCIGESGYIFLSVAEMEAIAESMGMEFAQWTQRFVKKVGYKFSLIEKPFLDGYACVFFDTQNKQCSIYPHRPKQCRTFPFWEVYRPKEMFDTLCKECIGVKLKGEKK</sequence>
<reference evidence="2" key="1">
    <citation type="submission" date="2016-07" db="EMBL/GenBank/DDBJ databases">
        <authorList>
            <person name="Florea S."/>
            <person name="Webb J.S."/>
            <person name="Jaromczyk J."/>
            <person name="Schardl C.L."/>
        </authorList>
    </citation>
    <scope>NUCLEOTIDE SEQUENCE [LARGE SCALE GENOMIC DNA]</scope>
    <source>
        <strain evidence="2">MIT 01-6242</strain>
    </source>
</reference>
<protein>
    <recommendedName>
        <fullName evidence="3">YkgJ family cysteine cluster protein</fullName>
    </recommendedName>
</protein>
<evidence type="ECO:0008006" key="3">
    <source>
        <dbReference type="Google" id="ProtNLM"/>
    </source>
</evidence>
<dbReference type="PANTHER" id="PTHR35866:SF1">
    <property type="entry name" value="YKGJ FAMILY CYSTEINE CLUSTER PROTEIN"/>
    <property type="match status" value="1"/>
</dbReference>
<proteinExistence type="predicted"/>
<keyword evidence="2" id="KW-1185">Reference proteome</keyword>
<evidence type="ECO:0000313" key="2">
    <source>
        <dbReference type="Proteomes" id="UP000092884"/>
    </source>
</evidence>